<name>A0A0V1K902_TRIPS</name>
<proteinExistence type="predicted"/>
<evidence type="ECO:0000313" key="4">
    <source>
        <dbReference type="Proteomes" id="UP000054826"/>
    </source>
</evidence>
<dbReference type="InterPro" id="IPR005312">
    <property type="entry name" value="DUF1759"/>
</dbReference>
<feature type="domain" description="CCHC-type" evidence="2">
    <location>
        <begin position="287"/>
        <end position="303"/>
    </location>
</feature>
<dbReference type="SMART" id="SM00343">
    <property type="entry name" value="ZnF_C2HC"/>
    <property type="match status" value="2"/>
</dbReference>
<evidence type="ECO:0000259" key="2">
    <source>
        <dbReference type="SMART" id="SM00343"/>
    </source>
</evidence>
<dbReference type="AlphaFoldDB" id="A0A0V1K902"/>
<dbReference type="Pfam" id="PF05585">
    <property type="entry name" value="DUF1758"/>
    <property type="match status" value="1"/>
</dbReference>
<comment type="caution">
    <text evidence="3">The sequence shown here is derived from an EMBL/GenBank/DDBJ whole genome shotgun (WGS) entry which is preliminary data.</text>
</comment>
<dbReference type="PANTHER" id="PTHR47331">
    <property type="entry name" value="PHD-TYPE DOMAIN-CONTAINING PROTEIN"/>
    <property type="match status" value="1"/>
</dbReference>
<dbReference type="Proteomes" id="UP000054826">
    <property type="component" value="Unassembled WGS sequence"/>
</dbReference>
<dbReference type="Gene3D" id="2.40.70.10">
    <property type="entry name" value="Acid Proteases"/>
    <property type="match status" value="1"/>
</dbReference>
<dbReference type="PANTHER" id="PTHR47331:SF5">
    <property type="entry name" value="RIBONUCLEASE H"/>
    <property type="match status" value="1"/>
</dbReference>
<feature type="coiled-coil region" evidence="1">
    <location>
        <begin position="37"/>
        <end position="84"/>
    </location>
</feature>
<accession>A0A0V1K902</accession>
<evidence type="ECO:0000256" key="1">
    <source>
        <dbReference type="SAM" id="Coils"/>
    </source>
</evidence>
<dbReference type="InterPro" id="IPR001878">
    <property type="entry name" value="Znf_CCHC"/>
</dbReference>
<dbReference type="Pfam" id="PF03564">
    <property type="entry name" value="DUF1759"/>
    <property type="match status" value="2"/>
</dbReference>
<dbReference type="InterPro" id="IPR021109">
    <property type="entry name" value="Peptidase_aspartic_dom_sf"/>
</dbReference>
<reference evidence="3 4" key="1">
    <citation type="submission" date="2015-01" db="EMBL/GenBank/DDBJ databases">
        <title>Evolution of Trichinella species and genotypes.</title>
        <authorList>
            <person name="Korhonen P.K."/>
            <person name="Edoardo P."/>
            <person name="Giuseppe L.R."/>
            <person name="Gasser R.B."/>
        </authorList>
    </citation>
    <scope>NUCLEOTIDE SEQUENCE [LARGE SCALE GENOMIC DNA]</scope>
    <source>
        <strain evidence="3">ISS176</strain>
    </source>
</reference>
<keyword evidence="1" id="KW-0175">Coiled coil</keyword>
<dbReference type="InterPro" id="IPR008737">
    <property type="entry name" value="DUF1758"/>
</dbReference>
<feature type="domain" description="CCHC-type" evidence="2">
    <location>
        <begin position="715"/>
        <end position="731"/>
    </location>
</feature>
<evidence type="ECO:0000313" key="3">
    <source>
        <dbReference type="EMBL" id="KRZ43695.1"/>
    </source>
</evidence>
<feature type="coiled-coil region" evidence="1">
    <location>
        <begin position="382"/>
        <end position="429"/>
    </location>
</feature>
<dbReference type="EMBL" id="JYDV01000008">
    <property type="protein sequence ID" value="KRZ43695.1"/>
    <property type="molecule type" value="Genomic_DNA"/>
</dbReference>
<dbReference type="GO" id="GO:0008270">
    <property type="term" value="F:zinc ion binding"/>
    <property type="evidence" value="ECO:0007669"/>
    <property type="project" value="InterPro"/>
</dbReference>
<gene>
    <name evidence="3" type="ORF">T4C_11878</name>
</gene>
<dbReference type="GO" id="GO:0003676">
    <property type="term" value="F:nucleic acid binding"/>
    <property type="evidence" value="ECO:0007669"/>
    <property type="project" value="InterPro"/>
</dbReference>
<sequence>MKTENLRKKQAGYKIRLLKWMQEIRQLCTDNASRSMVRNALKELEKQFDKVQLLQEELEEGLSLDDLEKEIDEFRTLEQEILEIRSIAEDFIEEMTDGKKAEIVKNGSDVNVSVRLPRHELPKFHGNVLEFTAFWEQFEDCLHTRRYISDSAKFSYLRSSLSGSALAAINGLSLTAANYPASIAILKNRFGRKDVLPIVIRKIWEEEIFTDETKASDLDMFFSFVLKQVRIEQSVVKTQTLGQLRLTKSMTTTATAERVTTTTALKAKIEPRATPDERWSLCSKRGLCYHCLYKGHLANRCSRRKPCGEAGCTLKHHRLLHQPGTKEMTPMRDQIAAEDHRISWNMKTENLRKKQAGYKIRLLKWMQKIRQLCTDNASRSMVRNALKELEKQFDKVQLLQEELEEGLSLDDLEKEIDEFRTLEQEILEIRSIAEDFIEEMTDGKKAEIVKNGSDVNVSVRLPRHELPKFHGDVLEFTAFWEQFEDCIHTRRDISDSAKFSYLRSSLSGSALAAINGLSLTAANYPAAIAILKNRFGRKDVVIQSHIRKLLEVEPCVKTSAENLQILHDELNLHVRALGALGKDLNSSRITAAEILMELFKLKLPIAIRKKWEEEIFTDETKGSDLDMFFSFLLKQVRIEQSVVKTQTLGQLRLTKAMKTTATAERVTTTSALKAKIEPRLNSCAVCNGEHTIFQCEQFLRATPDERWSLCSKRGLCYHCLYKGHLANRCSRRKPCGEAGCTLNHHRLLHQPGTKEMTPMRDQIAAEDHRIVEDGKTPDHAVLLAKSETRKNILLQTANAFIENEDGECQMVMCLLDTGCQQSLVRKKIANQLGLKGHFEHVKITRLGDSCGQHKRLQRVKFRLKDVRNDREGLSMEALCVPTICKLSANPNLKDWKYLQSFDLANQFPRPAAEIDVLIGMDFYYKFATNETIKGGENGPHAMESPLGWILSGPIATNADEGVVMFSEIETENDDETLQKFWRRVEMGLWSGSISKGHQ</sequence>
<organism evidence="3 4">
    <name type="scientific">Trichinella pseudospiralis</name>
    <name type="common">Parasitic roundworm</name>
    <dbReference type="NCBI Taxonomy" id="6337"/>
    <lineage>
        <taxon>Eukaryota</taxon>
        <taxon>Metazoa</taxon>
        <taxon>Ecdysozoa</taxon>
        <taxon>Nematoda</taxon>
        <taxon>Enoplea</taxon>
        <taxon>Dorylaimia</taxon>
        <taxon>Trichinellida</taxon>
        <taxon>Trichinellidae</taxon>
        <taxon>Trichinella</taxon>
    </lineage>
</organism>
<protein>
    <recommendedName>
        <fullName evidence="2">CCHC-type domain-containing protein</fullName>
    </recommendedName>
</protein>